<protein>
    <submittedName>
        <fullName evidence="1">Uncharacterized protein</fullName>
    </submittedName>
</protein>
<sequence>MPVHYAIPDSQLPTSDSRLPDPLFPLTECLFKITGTVEPYY</sequence>
<proteinExistence type="predicted"/>
<reference evidence="1" key="1">
    <citation type="journal article" date="2017" name="Proc. Natl. Acad. Sci. U.S.A.">
        <title>Comparative genomics uncovers the prolific and distinctive metabolic potential of the cyanobacterial genus Moorea.</title>
        <authorList>
            <person name="Leao T."/>
            <person name="Castelao G."/>
            <person name="Korobeynikov A."/>
            <person name="Monroe E.A."/>
            <person name="Podell S."/>
            <person name="Glukhov E."/>
            <person name="Allen E.E."/>
            <person name="Gerwick W.H."/>
            <person name="Gerwick L."/>
        </authorList>
    </citation>
    <scope>NUCLEOTIDE SEQUENCE</scope>
    <source>
        <strain evidence="1">JHB</strain>
    </source>
</reference>
<dbReference type="EMBL" id="CP017708">
    <property type="protein sequence ID" value="WAN69949.1"/>
    <property type="molecule type" value="Genomic_DNA"/>
</dbReference>
<accession>A0A9Q9UWJ3</accession>
<name>A0A9Q9UWJ3_MOOP1</name>
<dbReference type="AlphaFoldDB" id="A0A9Q9UWJ3"/>
<gene>
    <name evidence="1" type="ORF">BJP36_38385</name>
</gene>
<reference evidence="1" key="2">
    <citation type="submission" date="2022-10" db="EMBL/GenBank/DDBJ databases">
        <authorList>
            <person name="Ngo T.-E."/>
        </authorList>
    </citation>
    <scope>NUCLEOTIDE SEQUENCE</scope>
    <source>
        <strain evidence="1">JHB</strain>
    </source>
</reference>
<dbReference type="Proteomes" id="UP000176944">
    <property type="component" value="Chromosome"/>
</dbReference>
<evidence type="ECO:0000313" key="1">
    <source>
        <dbReference type="EMBL" id="WAN69949.1"/>
    </source>
</evidence>
<organism evidence="1">
    <name type="scientific">Moorena producens (strain JHB)</name>
    <dbReference type="NCBI Taxonomy" id="1454205"/>
    <lineage>
        <taxon>Bacteria</taxon>
        <taxon>Bacillati</taxon>
        <taxon>Cyanobacteriota</taxon>
        <taxon>Cyanophyceae</taxon>
        <taxon>Coleofasciculales</taxon>
        <taxon>Coleofasciculaceae</taxon>
        <taxon>Moorena</taxon>
    </lineage>
</organism>